<keyword evidence="11" id="KW-1185">Reference proteome</keyword>
<dbReference type="Gene3D" id="3.30.1300.30">
    <property type="entry name" value="GSPII I/J protein-like"/>
    <property type="match status" value="1"/>
</dbReference>
<proteinExistence type="predicted"/>
<gene>
    <name evidence="9" type="ORF">CFY87_05260</name>
    <name evidence="10" type="ORF">NCTC10851_00031</name>
</gene>
<protein>
    <submittedName>
        <fullName evidence="10">Autotransporter adhesin</fullName>
    </submittedName>
</protein>
<keyword evidence="5" id="KW-0732">Signal</keyword>
<evidence type="ECO:0000313" key="11">
    <source>
        <dbReference type="Proteomes" id="UP000215738"/>
    </source>
</evidence>
<sequence length="179" mass="18525">MRPKKPQRGINPVGLRVTHKDGKSAQYGVDGVRLTDGKHSATLTPSGLTLTNPQGQRIEIDGAKGEIRVPDLTPNSSPNAVAHKGDVDSLHSHTAHKLETTDKNLRAGIAGANAAAGLPVSNLPGKSVLSVAAGSYRGENAVAVGYSKTSDNGNIMLKLQGNSNSRGHVGGAVGLGWQW</sequence>
<reference evidence="10 12" key="2">
    <citation type="submission" date="2018-06" db="EMBL/GenBank/DDBJ databases">
        <authorList>
            <consortium name="Pathogen Informatics"/>
            <person name="Doyle S."/>
        </authorList>
    </citation>
    <scope>NUCLEOTIDE SEQUENCE [LARGE SCALE GENOMIC DNA]</scope>
    <source>
        <strain evidence="10 12">NCTC10851</strain>
    </source>
</reference>
<comment type="subcellular location">
    <subcellularLocation>
        <location evidence="2">Cell outer membrane</location>
    </subcellularLocation>
    <subcellularLocation>
        <location evidence="1">Cell surface</location>
    </subcellularLocation>
</comment>
<evidence type="ECO:0000256" key="5">
    <source>
        <dbReference type="ARBA" id="ARBA00022729"/>
    </source>
</evidence>
<accession>A0A263HCG4</accession>
<evidence type="ECO:0000259" key="8">
    <source>
        <dbReference type="Pfam" id="PF03895"/>
    </source>
</evidence>
<keyword evidence="3" id="KW-1134">Transmembrane beta strand</keyword>
<dbReference type="InParanoid" id="A0A263HCG4"/>
<dbReference type="AlphaFoldDB" id="A0A263HCG4"/>
<dbReference type="InterPro" id="IPR005594">
    <property type="entry name" value="YadA_C"/>
</dbReference>
<name>A0A263HCG4_9PAST</name>
<dbReference type="GO" id="GO:0009279">
    <property type="term" value="C:cell outer membrane"/>
    <property type="evidence" value="ECO:0007669"/>
    <property type="project" value="UniProtKB-SubCell"/>
</dbReference>
<evidence type="ECO:0000313" key="10">
    <source>
        <dbReference type="EMBL" id="SUU33833.1"/>
    </source>
</evidence>
<dbReference type="Proteomes" id="UP000215738">
    <property type="component" value="Unassembled WGS sequence"/>
</dbReference>
<keyword evidence="6" id="KW-0472">Membrane</keyword>
<evidence type="ECO:0000256" key="2">
    <source>
        <dbReference type="ARBA" id="ARBA00004442"/>
    </source>
</evidence>
<keyword evidence="4" id="KW-0812">Transmembrane</keyword>
<dbReference type="InterPro" id="IPR045584">
    <property type="entry name" value="Pilin-like"/>
</dbReference>
<dbReference type="Pfam" id="PF03895">
    <property type="entry name" value="YadA_anchor"/>
    <property type="match status" value="1"/>
</dbReference>
<evidence type="ECO:0000256" key="1">
    <source>
        <dbReference type="ARBA" id="ARBA00004241"/>
    </source>
</evidence>
<evidence type="ECO:0000256" key="3">
    <source>
        <dbReference type="ARBA" id="ARBA00022452"/>
    </source>
</evidence>
<dbReference type="GO" id="GO:0009986">
    <property type="term" value="C:cell surface"/>
    <property type="evidence" value="ECO:0007669"/>
    <property type="project" value="UniProtKB-SubCell"/>
</dbReference>
<feature type="domain" description="Trimeric autotransporter adhesin YadA-like C-terminal membrane anchor" evidence="8">
    <location>
        <begin position="120"/>
        <end position="179"/>
    </location>
</feature>
<keyword evidence="7" id="KW-0998">Cell outer membrane</keyword>
<dbReference type="SUPFAM" id="SSF54523">
    <property type="entry name" value="Pili subunits"/>
    <property type="match status" value="1"/>
</dbReference>
<dbReference type="EMBL" id="NLFK01000004">
    <property type="protein sequence ID" value="OZN25120.1"/>
    <property type="molecule type" value="Genomic_DNA"/>
</dbReference>
<evidence type="ECO:0000256" key="6">
    <source>
        <dbReference type="ARBA" id="ARBA00023136"/>
    </source>
</evidence>
<evidence type="ECO:0000256" key="7">
    <source>
        <dbReference type="ARBA" id="ARBA00023237"/>
    </source>
</evidence>
<reference evidence="9 11" key="1">
    <citation type="submission" date="2017-07" db="EMBL/GenBank/DDBJ databases">
        <title>Virulence factors identified in Actinobacillus seminis.</title>
        <authorList>
            <person name="Negrete-Abascal E."/>
            <person name="Vaca-Pacheco S."/>
            <person name="Montes-Garcia F."/>
            <person name="Leyto-Gil A.M."/>
            <person name="Fragoso-Garcia E."/>
            <person name="Carvente-Garcia R."/>
            <person name="Perez-Agueros S."/>
            <person name="Castelan-Sanchez H.G."/>
            <person name="Garcia-Molina A."/>
            <person name="Villamar T.E."/>
            <person name="Vazquez-Cruz C."/>
        </authorList>
    </citation>
    <scope>NUCLEOTIDE SEQUENCE [LARGE SCALE GENOMIC DNA]</scope>
    <source>
        <strain evidence="9 11">ATCC 15768</strain>
    </source>
</reference>
<evidence type="ECO:0000313" key="9">
    <source>
        <dbReference type="EMBL" id="OZN25120.1"/>
    </source>
</evidence>
<dbReference type="Proteomes" id="UP000254507">
    <property type="component" value="Unassembled WGS sequence"/>
</dbReference>
<organism evidence="10 12">
    <name type="scientific">Actinobacillus seminis</name>
    <dbReference type="NCBI Taxonomy" id="722"/>
    <lineage>
        <taxon>Bacteria</taxon>
        <taxon>Pseudomonadati</taxon>
        <taxon>Pseudomonadota</taxon>
        <taxon>Gammaproteobacteria</taxon>
        <taxon>Pasteurellales</taxon>
        <taxon>Pasteurellaceae</taxon>
        <taxon>Actinobacillus</taxon>
    </lineage>
</organism>
<evidence type="ECO:0000313" key="12">
    <source>
        <dbReference type="Proteomes" id="UP000254507"/>
    </source>
</evidence>
<evidence type="ECO:0000256" key="4">
    <source>
        <dbReference type="ARBA" id="ARBA00022692"/>
    </source>
</evidence>
<dbReference type="EMBL" id="UFSB01000001">
    <property type="protein sequence ID" value="SUU33833.1"/>
    <property type="molecule type" value="Genomic_DNA"/>
</dbReference>
<dbReference type="OrthoDB" id="1631723at2"/>